<reference evidence="1" key="1">
    <citation type="submission" date="2020-05" db="EMBL/GenBank/DDBJ databases">
        <authorList>
            <person name="Chiriac C."/>
            <person name="Salcher M."/>
            <person name="Ghai R."/>
            <person name="Kavagutti S V."/>
        </authorList>
    </citation>
    <scope>NUCLEOTIDE SEQUENCE</scope>
</reference>
<organism evidence="1">
    <name type="scientific">uncultured Caudovirales phage</name>
    <dbReference type="NCBI Taxonomy" id="2100421"/>
    <lineage>
        <taxon>Viruses</taxon>
        <taxon>Duplodnaviria</taxon>
        <taxon>Heunggongvirae</taxon>
        <taxon>Uroviricota</taxon>
        <taxon>Caudoviricetes</taxon>
        <taxon>Peduoviridae</taxon>
        <taxon>Maltschvirus</taxon>
        <taxon>Maltschvirus maltsch</taxon>
    </lineage>
</organism>
<sequence>MTTIVLAYAHLRSRAESMFTACPLSWKGDKPFIVPDDPTPFAWIELRTTPAKMVSVGGVRGSNWHEQEATLEALFMVPVGYGEQFALALAEQFSAVFRNYLTDEIHCGSAYVHTDDTVDDGNYFTATSVCEIVVQQLG</sequence>
<accession>A0A6J5RQR2</accession>
<proteinExistence type="predicted"/>
<evidence type="ECO:0000313" key="1">
    <source>
        <dbReference type="EMBL" id="CAB4196028.1"/>
    </source>
</evidence>
<protein>
    <submittedName>
        <fullName evidence="1">Uncharacterized protein</fullName>
    </submittedName>
</protein>
<dbReference type="EMBL" id="LR797246">
    <property type="protein sequence ID" value="CAB4196028.1"/>
    <property type="molecule type" value="Genomic_DNA"/>
</dbReference>
<gene>
    <name evidence="1" type="ORF">UFOVP1299_50</name>
</gene>
<dbReference type="Gene3D" id="3.30.2000.20">
    <property type="match status" value="1"/>
</dbReference>
<name>A0A6J5RQR2_9CAUD</name>